<dbReference type="EMBL" id="CALSDN010000012">
    <property type="protein sequence ID" value="CAH6723080.1"/>
    <property type="molecule type" value="Genomic_DNA"/>
</dbReference>
<evidence type="ECO:0000313" key="2">
    <source>
        <dbReference type="Proteomes" id="UP001152531"/>
    </source>
</evidence>
<sequence length="395" mass="42452">MLITYLILLFSLTIVTADNYFVTLKEGETFEDFYASDYKYPEDLRVKDLIAKTFSIGKFKGFVGDFSKKMLERLKKCPYINEVSPDIEIQSLDVVSEKYPPRHLGRISQRKRLKKKFKYLYDTEVSGKDVVAFVIDSGVYTGHPEFEGRARSGVDLTGDGPGDKNGHGTHVAGIIGSSTYGVSKKVNIVEVKALADNGNGSLSKIIAAVEFCINYLKKNGKLGVANLSLGSSANSILNMAIDSAVDDGLIVVAAAGNAGKNACAYSPASAEKAITVGSIDDRTDNLAFFSNYGPCVEILAPGVNIASVNFNETSVKYLSGTSMSSPIVTGIVANLLSAGVHPTDIRRKLLSSATEGKVKKVSLLLKAKTPNLIAFLDTPITEGDSESDVEIDDED</sequence>
<accession>A0ACA9YDD2</accession>
<comment type="caution">
    <text evidence="1">The sequence shown here is derived from an EMBL/GenBank/DDBJ whole genome shotgun (WGS) entry which is preliminary data.</text>
</comment>
<reference evidence="1" key="1">
    <citation type="submission" date="2022-06" db="EMBL/GenBank/DDBJ databases">
        <authorList>
            <person name="Legras J.-L."/>
            <person name="Devillers H."/>
            <person name="Grondin C."/>
        </authorList>
    </citation>
    <scope>NUCLEOTIDE SEQUENCE</scope>
    <source>
        <strain evidence="1">CLIB 1444</strain>
    </source>
</reference>
<proteinExistence type="predicted"/>
<dbReference type="Proteomes" id="UP001152531">
    <property type="component" value="Unassembled WGS sequence"/>
</dbReference>
<protein>
    <submittedName>
        <fullName evidence="1">Subtilase-type proteinase Rrt12p</fullName>
    </submittedName>
</protein>
<keyword evidence="2" id="KW-1185">Reference proteome</keyword>
<gene>
    <name evidence="1" type="ORF">CLIB1444_12S03796</name>
</gene>
<evidence type="ECO:0000313" key="1">
    <source>
        <dbReference type="EMBL" id="CAH6723080.1"/>
    </source>
</evidence>
<name>A0ACA9YDD2_9ASCO</name>
<organism evidence="1 2">
    <name type="scientific">[Candida] jaroonii</name>
    <dbReference type="NCBI Taxonomy" id="467808"/>
    <lineage>
        <taxon>Eukaryota</taxon>
        <taxon>Fungi</taxon>
        <taxon>Dikarya</taxon>
        <taxon>Ascomycota</taxon>
        <taxon>Saccharomycotina</taxon>
        <taxon>Pichiomycetes</taxon>
        <taxon>Debaryomycetaceae</taxon>
        <taxon>Yamadazyma</taxon>
    </lineage>
</organism>